<dbReference type="CDD" id="cd09854">
    <property type="entry name" value="PIN_VapC-like"/>
    <property type="match status" value="1"/>
</dbReference>
<dbReference type="InterPro" id="IPR002716">
    <property type="entry name" value="PIN_dom"/>
</dbReference>
<dbReference type="SUPFAM" id="SSF88723">
    <property type="entry name" value="PIN domain-like"/>
    <property type="match status" value="1"/>
</dbReference>
<accession>A0A7C1CDI4</accession>
<proteinExistence type="predicted"/>
<comment type="caution">
    <text evidence="2">The sequence shown here is derived from an EMBL/GenBank/DDBJ whole genome shotgun (WGS) entry which is preliminary data.</text>
</comment>
<reference evidence="2" key="1">
    <citation type="journal article" date="2020" name="mSystems">
        <title>Genome- and Community-Level Interaction Insights into Carbon Utilization and Element Cycling Functions of Hydrothermarchaeota in Hydrothermal Sediment.</title>
        <authorList>
            <person name="Zhou Z."/>
            <person name="Liu Y."/>
            <person name="Xu W."/>
            <person name="Pan J."/>
            <person name="Luo Z.H."/>
            <person name="Li M."/>
        </authorList>
    </citation>
    <scope>NUCLEOTIDE SEQUENCE [LARGE SCALE GENOMIC DNA]</scope>
    <source>
        <strain evidence="2">SpSt-116</strain>
    </source>
</reference>
<dbReference type="InterPro" id="IPR029060">
    <property type="entry name" value="PIN-like_dom_sf"/>
</dbReference>
<dbReference type="Pfam" id="PF01850">
    <property type="entry name" value="PIN"/>
    <property type="match status" value="1"/>
</dbReference>
<sequence length="128" mass="14559">MLSRRRKDECKLFLKMLRDGEILGTVTDFSVHSIMVLLDRLNRPEKLKTFLLSLKGYRGLAVHYTSIAEEVSAVELAREKRLDIDDALQYAVALSIGADAIVSFDEDFNNLGIPRLEPVDIIDKRKSH</sequence>
<gene>
    <name evidence="2" type="ORF">ENN26_07015</name>
</gene>
<evidence type="ECO:0000259" key="1">
    <source>
        <dbReference type="Pfam" id="PF01850"/>
    </source>
</evidence>
<dbReference type="AlphaFoldDB" id="A0A7C1CDI4"/>
<organism evidence="2">
    <name type="scientific">Thermofilum adornatum</name>
    <dbReference type="NCBI Taxonomy" id="1365176"/>
    <lineage>
        <taxon>Archaea</taxon>
        <taxon>Thermoproteota</taxon>
        <taxon>Thermoprotei</taxon>
        <taxon>Thermofilales</taxon>
        <taxon>Thermofilaceae</taxon>
        <taxon>Thermofilum</taxon>
    </lineage>
</organism>
<dbReference type="EMBL" id="DSAY01000123">
    <property type="protein sequence ID" value="HDP15503.1"/>
    <property type="molecule type" value="Genomic_DNA"/>
</dbReference>
<name>A0A7C1CDI4_9CREN</name>
<dbReference type="Gene3D" id="3.40.50.1010">
    <property type="entry name" value="5'-nuclease"/>
    <property type="match status" value="1"/>
</dbReference>
<evidence type="ECO:0000313" key="2">
    <source>
        <dbReference type="EMBL" id="HDP15503.1"/>
    </source>
</evidence>
<protein>
    <submittedName>
        <fullName evidence="2">PIN domain-containing protein</fullName>
    </submittedName>
</protein>
<feature type="domain" description="PIN" evidence="1">
    <location>
        <begin position="27"/>
        <end position="112"/>
    </location>
</feature>